<comment type="similarity">
    <text evidence="1">Belongs to the LysR transcriptional regulatory family.</text>
</comment>
<evidence type="ECO:0000256" key="4">
    <source>
        <dbReference type="ARBA" id="ARBA00023163"/>
    </source>
</evidence>
<dbReference type="OrthoDB" id="7840053at2"/>
<organism evidence="6 7">
    <name type="scientific">Aureimonas fodinaquatilis</name>
    <dbReference type="NCBI Taxonomy" id="2565783"/>
    <lineage>
        <taxon>Bacteria</taxon>
        <taxon>Pseudomonadati</taxon>
        <taxon>Pseudomonadota</taxon>
        <taxon>Alphaproteobacteria</taxon>
        <taxon>Hyphomicrobiales</taxon>
        <taxon>Aurantimonadaceae</taxon>
        <taxon>Aureimonas</taxon>
    </lineage>
</organism>
<feature type="domain" description="HTH lysR-type" evidence="5">
    <location>
        <begin position="16"/>
        <end position="73"/>
    </location>
</feature>
<proteinExistence type="inferred from homology"/>
<sequence>MRNFLQTHIFLVMRYPNLRHLQIFRTLIQTLSVTETANLLHVSQPAVSKAMAQLQEEVGFQLFVRLNGRLKPSPDALRLLVEAERVLNQVTMFRDEVAALQEARHGRLSVAAIPALSIGLVADGIGRFMQARPKVHVELHIDMSYRIIEEVAQNRVELGYVHTEPQNSNVAFNFLGESTMVCQMHRDHRLAQKKVITPQDLRDEPLVFLDPASPPSYLIRESFAEAGIQPMVISEVNASHLAVDIVRHVGVAFVDVMSARDNETVCRPYRPRIPLRIYAIYSAHGPVSSISAACQEFVREGYEKKRPYLSEMATKQDS</sequence>
<dbReference type="AlphaFoldDB" id="A0A5B0DR99"/>
<evidence type="ECO:0000256" key="1">
    <source>
        <dbReference type="ARBA" id="ARBA00009437"/>
    </source>
</evidence>
<dbReference type="GO" id="GO:0043565">
    <property type="term" value="F:sequence-specific DNA binding"/>
    <property type="evidence" value="ECO:0007669"/>
    <property type="project" value="TreeGrafter"/>
</dbReference>
<accession>A0A5B0DR99</accession>
<dbReference type="InterPro" id="IPR036388">
    <property type="entry name" value="WH-like_DNA-bd_sf"/>
</dbReference>
<dbReference type="SUPFAM" id="SSF46785">
    <property type="entry name" value="Winged helix' DNA-binding domain"/>
    <property type="match status" value="1"/>
</dbReference>
<dbReference type="SUPFAM" id="SSF53850">
    <property type="entry name" value="Periplasmic binding protein-like II"/>
    <property type="match status" value="1"/>
</dbReference>
<dbReference type="Gene3D" id="1.10.10.10">
    <property type="entry name" value="Winged helix-like DNA-binding domain superfamily/Winged helix DNA-binding domain"/>
    <property type="match status" value="1"/>
</dbReference>
<dbReference type="Pfam" id="PF03466">
    <property type="entry name" value="LysR_substrate"/>
    <property type="match status" value="1"/>
</dbReference>
<dbReference type="InterPro" id="IPR005119">
    <property type="entry name" value="LysR_subst-bd"/>
</dbReference>
<evidence type="ECO:0000259" key="5">
    <source>
        <dbReference type="PROSITE" id="PS50931"/>
    </source>
</evidence>
<reference evidence="6 7" key="1">
    <citation type="submission" date="2019-08" db="EMBL/GenBank/DDBJ databases">
        <title>Aureimonas fodiniaquatilis sp. nov., isolated from a coal mine wastewater.</title>
        <authorList>
            <person name="Kim W."/>
        </authorList>
    </citation>
    <scope>NUCLEOTIDE SEQUENCE [LARGE SCALE GENOMIC DNA]</scope>
    <source>
        <strain evidence="6 7">CAU 1482</strain>
    </source>
</reference>
<protein>
    <submittedName>
        <fullName evidence="6">LysR family transcriptional regulator</fullName>
    </submittedName>
</protein>
<evidence type="ECO:0000256" key="3">
    <source>
        <dbReference type="ARBA" id="ARBA00023125"/>
    </source>
</evidence>
<dbReference type="PANTHER" id="PTHR30427">
    <property type="entry name" value="TRANSCRIPTIONAL ACTIVATOR PROTEIN LYSR"/>
    <property type="match status" value="1"/>
</dbReference>
<dbReference type="PRINTS" id="PR00039">
    <property type="entry name" value="HTHLYSR"/>
</dbReference>
<dbReference type="Proteomes" id="UP000324738">
    <property type="component" value="Unassembled WGS sequence"/>
</dbReference>
<dbReference type="GO" id="GO:0003700">
    <property type="term" value="F:DNA-binding transcription factor activity"/>
    <property type="evidence" value="ECO:0007669"/>
    <property type="project" value="InterPro"/>
</dbReference>
<evidence type="ECO:0000313" key="7">
    <source>
        <dbReference type="Proteomes" id="UP000324738"/>
    </source>
</evidence>
<name>A0A5B0DR99_9HYPH</name>
<dbReference type="Pfam" id="PF00126">
    <property type="entry name" value="HTH_1"/>
    <property type="match status" value="1"/>
</dbReference>
<dbReference type="InterPro" id="IPR000847">
    <property type="entry name" value="LysR_HTH_N"/>
</dbReference>
<dbReference type="InterPro" id="IPR036390">
    <property type="entry name" value="WH_DNA-bd_sf"/>
</dbReference>
<dbReference type="Gene3D" id="3.40.190.290">
    <property type="match status" value="1"/>
</dbReference>
<keyword evidence="4" id="KW-0804">Transcription</keyword>
<keyword evidence="7" id="KW-1185">Reference proteome</keyword>
<dbReference type="GO" id="GO:0010628">
    <property type="term" value="P:positive regulation of gene expression"/>
    <property type="evidence" value="ECO:0007669"/>
    <property type="project" value="TreeGrafter"/>
</dbReference>
<dbReference type="RefSeq" id="WP_149301310.1">
    <property type="nucleotide sequence ID" value="NZ_VTWH01000004.1"/>
</dbReference>
<keyword evidence="3" id="KW-0238">DNA-binding</keyword>
<dbReference type="PANTHER" id="PTHR30427:SF1">
    <property type="entry name" value="TRANSCRIPTIONAL ACTIVATOR PROTEIN LYSR"/>
    <property type="match status" value="1"/>
</dbReference>
<evidence type="ECO:0000313" key="6">
    <source>
        <dbReference type="EMBL" id="KAA0969036.1"/>
    </source>
</evidence>
<evidence type="ECO:0000256" key="2">
    <source>
        <dbReference type="ARBA" id="ARBA00023015"/>
    </source>
</evidence>
<keyword evidence="2" id="KW-0805">Transcription regulation</keyword>
<dbReference type="PROSITE" id="PS50931">
    <property type="entry name" value="HTH_LYSR"/>
    <property type="match status" value="1"/>
</dbReference>
<gene>
    <name evidence="6" type="ORF">FPY71_15930</name>
</gene>
<dbReference type="EMBL" id="VTWH01000004">
    <property type="protein sequence ID" value="KAA0969036.1"/>
    <property type="molecule type" value="Genomic_DNA"/>
</dbReference>
<comment type="caution">
    <text evidence="6">The sequence shown here is derived from an EMBL/GenBank/DDBJ whole genome shotgun (WGS) entry which is preliminary data.</text>
</comment>